<evidence type="ECO:0000256" key="1">
    <source>
        <dbReference type="ARBA" id="ARBA00004651"/>
    </source>
</evidence>
<dbReference type="EMBL" id="QPJJ01000021">
    <property type="protein sequence ID" value="RCW62977.1"/>
    <property type="molecule type" value="Genomic_DNA"/>
</dbReference>
<evidence type="ECO:0000256" key="4">
    <source>
        <dbReference type="ARBA" id="ARBA00022989"/>
    </source>
</evidence>
<keyword evidence="5 6" id="KW-0472">Membrane</keyword>
<dbReference type="InterPro" id="IPR027379">
    <property type="entry name" value="CLS_N"/>
</dbReference>
<accession>A0A368X960</accession>
<dbReference type="Pfam" id="PF13396">
    <property type="entry name" value="PLDc_N"/>
    <property type="match status" value="1"/>
</dbReference>
<evidence type="ECO:0000313" key="8">
    <source>
        <dbReference type="EMBL" id="RCW62977.1"/>
    </source>
</evidence>
<gene>
    <name evidence="8" type="ORF">DFR57_12115</name>
</gene>
<organism evidence="8 9">
    <name type="scientific">Saliterribacillus persicus</name>
    <dbReference type="NCBI Taxonomy" id="930114"/>
    <lineage>
        <taxon>Bacteria</taxon>
        <taxon>Bacillati</taxon>
        <taxon>Bacillota</taxon>
        <taxon>Bacilli</taxon>
        <taxon>Bacillales</taxon>
        <taxon>Bacillaceae</taxon>
        <taxon>Saliterribacillus</taxon>
    </lineage>
</organism>
<evidence type="ECO:0000256" key="2">
    <source>
        <dbReference type="ARBA" id="ARBA00022475"/>
    </source>
</evidence>
<evidence type="ECO:0000256" key="3">
    <source>
        <dbReference type="ARBA" id="ARBA00022692"/>
    </source>
</evidence>
<evidence type="ECO:0000313" key="9">
    <source>
        <dbReference type="Proteomes" id="UP000252585"/>
    </source>
</evidence>
<dbReference type="GO" id="GO:0005886">
    <property type="term" value="C:plasma membrane"/>
    <property type="evidence" value="ECO:0007669"/>
    <property type="project" value="UniProtKB-SubCell"/>
</dbReference>
<feature type="transmembrane region" description="Helical" evidence="6">
    <location>
        <begin position="6"/>
        <end position="29"/>
    </location>
</feature>
<protein>
    <submittedName>
        <fullName evidence="8">Phospholipase D-like protein</fullName>
    </submittedName>
</protein>
<dbReference type="RefSeq" id="WP_114354406.1">
    <property type="nucleotide sequence ID" value="NZ_QPJJ01000021.1"/>
</dbReference>
<proteinExistence type="predicted"/>
<dbReference type="AlphaFoldDB" id="A0A368X960"/>
<keyword evidence="2" id="KW-1003">Cell membrane</keyword>
<evidence type="ECO:0000259" key="7">
    <source>
        <dbReference type="Pfam" id="PF13396"/>
    </source>
</evidence>
<evidence type="ECO:0000256" key="6">
    <source>
        <dbReference type="SAM" id="Phobius"/>
    </source>
</evidence>
<comment type="caution">
    <text evidence="8">The sequence shown here is derived from an EMBL/GenBank/DDBJ whole genome shotgun (WGS) entry which is preliminary data.</text>
</comment>
<comment type="subcellular location">
    <subcellularLocation>
        <location evidence="1">Cell membrane</location>
        <topology evidence="1">Multi-pass membrane protein</topology>
    </subcellularLocation>
</comment>
<keyword evidence="3 6" id="KW-0812">Transmembrane</keyword>
<evidence type="ECO:0000256" key="5">
    <source>
        <dbReference type="ARBA" id="ARBA00023136"/>
    </source>
</evidence>
<dbReference type="Proteomes" id="UP000252585">
    <property type="component" value="Unassembled WGS sequence"/>
</dbReference>
<feature type="domain" description="Cardiolipin synthase N-terminal" evidence="7">
    <location>
        <begin position="21"/>
        <end position="62"/>
    </location>
</feature>
<name>A0A368X960_9BACI</name>
<feature type="transmembrane region" description="Helical" evidence="6">
    <location>
        <begin position="41"/>
        <end position="60"/>
    </location>
</feature>
<dbReference type="OrthoDB" id="3243324at2"/>
<keyword evidence="4 6" id="KW-1133">Transmembrane helix</keyword>
<sequence length="64" mass="7313">MEELGINFALLAPLLLIQLLLAIIGLVAWFKTEETNGPRMLWLVIILLVSYIGPILFFIFGRRQ</sequence>
<reference evidence="8 9" key="1">
    <citation type="submission" date="2018-07" db="EMBL/GenBank/DDBJ databases">
        <title>Genomic Encyclopedia of Type Strains, Phase IV (KMG-IV): sequencing the most valuable type-strain genomes for metagenomic binning, comparative biology and taxonomic classification.</title>
        <authorList>
            <person name="Goeker M."/>
        </authorList>
    </citation>
    <scope>NUCLEOTIDE SEQUENCE [LARGE SCALE GENOMIC DNA]</scope>
    <source>
        <strain evidence="8 9">DSM 27696</strain>
    </source>
</reference>
<keyword evidence="9" id="KW-1185">Reference proteome</keyword>